<dbReference type="HOGENOM" id="CLU_1552673_0_0_6"/>
<feature type="region of interest" description="Disordered" evidence="1">
    <location>
        <begin position="143"/>
        <end position="164"/>
    </location>
</feature>
<proteinExistence type="predicted"/>
<dbReference type="EMBL" id="DS999411">
    <property type="protein sequence ID" value="EED35853.1"/>
    <property type="molecule type" value="Genomic_DNA"/>
</dbReference>
<evidence type="ECO:0000256" key="1">
    <source>
        <dbReference type="SAM" id="MobiDB-lite"/>
    </source>
</evidence>
<keyword evidence="3" id="KW-1185">Reference proteome</keyword>
<sequence length="164" mass="18071">MMISLLVMLSPRLFAAEQRVTWTDVVWVEGHYEIVHRIAISDAEELLTAMQVTVDVESSEALTLMALYVEAGFKATAGDTPVAIETYSAEIDDHFVYVSQGLLGANLDTVPRFDNQLLNHLPVEVANIISIDVPGLSKTFVADQASTRQSSPEPQPEPTVRWSI</sequence>
<dbReference type="Pfam" id="PF20420">
    <property type="entry name" value="DUF6702"/>
    <property type="match status" value="1"/>
</dbReference>
<dbReference type="InterPro" id="IPR046525">
    <property type="entry name" value="DUF6702"/>
</dbReference>
<gene>
    <name evidence="2" type="ORF">NOR51B_1800</name>
</gene>
<organism evidence="2 3">
    <name type="scientific">Luminiphilus syltensis NOR5-1B</name>
    <dbReference type="NCBI Taxonomy" id="565045"/>
    <lineage>
        <taxon>Bacteria</taxon>
        <taxon>Pseudomonadati</taxon>
        <taxon>Pseudomonadota</taxon>
        <taxon>Gammaproteobacteria</taxon>
        <taxon>Cellvibrionales</taxon>
        <taxon>Halieaceae</taxon>
        <taxon>Luminiphilus</taxon>
    </lineage>
</organism>
<name>B8KX50_9GAMM</name>
<evidence type="ECO:0000313" key="2">
    <source>
        <dbReference type="EMBL" id="EED35853.1"/>
    </source>
</evidence>
<evidence type="ECO:0000313" key="3">
    <source>
        <dbReference type="Proteomes" id="UP000004699"/>
    </source>
</evidence>
<reference evidence="3" key="1">
    <citation type="journal article" date="2013" name="BMC Microbiol.">
        <title>Taxonomy and evolution of bacteriochlorophyll a-containing members of the OM60/NOR5 clade of marine gammaproteobacteria: description of Luminiphilus syltensis gen. nov., sp. nov., reclassification of Haliea rubra as Pseudohaliea rubra gen. nov., comb. nov., and emendation of Chromatocurvus halotolerans.</title>
        <authorList>
            <person name="Spring S."/>
            <person name="Riedel T."/>
            <person name="Sproer C."/>
            <person name="Yan S."/>
            <person name="Harder J."/>
            <person name="Fuchs B.M."/>
        </authorList>
    </citation>
    <scope>NUCLEOTIDE SEQUENCE [LARGE SCALE GENOMIC DNA]</scope>
    <source>
        <strain evidence="3">NOR51-B</strain>
    </source>
</reference>
<accession>B8KX50</accession>
<dbReference type="AlphaFoldDB" id="B8KX50"/>
<dbReference type="STRING" id="565045.NOR51B_1800"/>
<dbReference type="Proteomes" id="UP000004699">
    <property type="component" value="Unassembled WGS sequence"/>
</dbReference>
<protein>
    <submittedName>
        <fullName evidence="2">Uncharacterized protein</fullName>
    </submittedName>
</protein>